<feature type="transmembrane region" description="Helical" evidence="1">
    <location>
        <begin position="221"/>
        <end position="240"/>
    </location>
</feature>
<dbReference type="Proteomes" id="UP001642483">
    <property type="component" value="Unassembled WGS sequence"/>
</dbReference>
<keyword evidence="1" id="KW-0812">Transmembrane</keyword>
<feature type="transmembrane region" description="Helical" evidence="1">
    <location>
        <begin position="247"/>
        <end position="268"/>
    </location>
</feature>
<feature type="transmembrane region" description="Helical" evidence="1">
    <location>
        <begin position="12"/>
        <end position="33"/>
    </location>
</feature>
<evidence type="ECO:0000313" key="2">
    <source>
        <dbReference type="EMBL" id="CAK8696702.1"/>
    </source>
</evidence>
<dbReference type="PANTHER" id="PTHR33802:SF1">
    <property type="entry name" value="XK-RELATED PROTEIN"/>
    <property type="match status" value="1"/>
</dbReference>
<name>A0ABP0GYQ5_CLALP</name>
<keyword evidence="1" id="KW-0472">Membrane</keyword>
<organism evidence="2 3">
    <name type="scientific">Clavelina lepadiformis</name>
    <name type="common">Light-bulb sea squirt</name>
    <name type="synonym">Ascidia lepadiformis</name>
    <dbReference type="NCBI Taxonomy" id="159417"/>
    <lineage>
        <taxon>Eukaryota</taxon>
        <taxon>Metazoa</taxon>
        <taxon>Chordata</taxon>
        <taxon>Tunicata</taxon>
        <taxon>Ascidiacea</taxon>
        <taxon>Aplousobranchia</taxon>
        <taxon>Clavelinidae</taxon>
        <taxon>Clavelina</taxon>
    </lineage>
</organism>
<feature type="transmembrane region" description="Helical" evidence="1">
    <location>
        <begin position="68"/>
        <end position="89"/>
    </location>
</feature>
<comment type="caution">
    <text evidence="2">The sequence shown here is derived from an EMBL/GenBank/DDBJ whole genome shotgun (WGS) entry which is preliminary data.</text>
</comment>
<feature type="transmembrane region" description="Helical" evidence="1">
    <location>
        <begin position="178"/>
        <end position="209"/>
    </location>
</feature>
<keyword evidence="1" id="KW-1133">Transmembrane helix</keyword>
<sequence length="328" mass="37029">MAGESGHTDYCSGISAIASAFLWLAAVVLGILVDANGVCFNNLRFAIFQNKSYTVYSSWMTEITPAKWTFSMSAFTYTWNMLWVVYCVANMCPPAKHNARENVSQCVNIFPTSFHILWSLCSITHAGWLLLWDREAFVASLFMQVFMIAGCITCLVISHKKISCCGALLQYRRPWDLWVARTLVQNGITIIVVWNTFLLSINLIILLVFKAKVEMQVASTVVWSVFILLVALWIFIDIAVMDAWLRYTFTFYPTVVWIACGVMSNNFVMWSPVTIASVALVGLSILGITIRVPLVVFRSFTNPLYIEQTIPHKVDITRRKNGLVTTVL</sequence>
<keyword evidence="3" id="KW-1185">Reference proteome</keyword>
<reference evidence="2 3" key="1">
    <citation type="submission" date="2024-02" db="EMBL/GenBank/DDBJ databases">
        <authorList>
            <person name="Daric V."/>
            <person name="Darras S."/>
        </authorList>
    </citation>
    <scope>NUCLEOTIDE SEQUENCE [LARGE SCALE GENOMIC DNA]</scope>
</reference>
<gene>
    <name evidence="2" type="ORF">CVLEPA_LOCUS30035</name>
</gene>
<dbReference type="PANTHER" id="PTHR33802">
    <property type="entry name" value="SI:CH211-161H7.5-RELATED"/>
    <property type="match status" value="1"/>
</dbReference>
<protein>
    <submittedName>
        <fullName evidence="2">Uncharacterized protein</fullName>
    </submittedName>
</protein>
<proteinExistence type="predicted"/>
<evidence type="ECO:0000313" key="3">
    <source>
        <dbReference type="Proteomes" id="UP001642483"/>
    </source>
</evidence>
<feature type="transmembrane region" description="Helical" evidence="1">
    <location>
        <begin position="137"/>
        <end position="157"/>
    </location>
</feature>
<feature type="transmembrane region" description="Helical" evidence="1">
    <location>
        <begin position="274"/>
        <end position="297"/>
    </location>
</feature>
<accession>A0ABP0GYQ5</accession>
<evidence type="ECO:0000256" key="1">
    <source>
        <dbReference type="SAM" id="Phobius"/>
    </source>
</evidence>
<feature type="transmembrane region" description="Helical" evidence="1">
    <location>
        <begin position="109"/>
        <end position="131"/>
    </location>
</feature>
<dbReference type="EMBL" id="CAWYQH010000163">
    <property type="protein sequence ID" value="CAK8696702.1"/>
    <property type="molecule type" value="Genomic_DNA"/>
</dbReference>